<dbReference type="Pfam" id="PF13524">
    <property type="entry name" value="Glyco_trans_1_2"/>
    <property type="match status" value="1"/>
</dbReference>
<keyword evidence="2" id="KW-0328">Glycosyltransferase</keyword>
<keyword evidence="2" id="KW-0808">Transferase</keyword>
<feature type="domain" description="Spore protein YkvP/CgeB glycosyl transferase-like" evidence="1">
    <location>
        <begin position="161"/>
        <end position="316"/>
    </location>
</feature>
<gene>
    <name evidence="2" type="ORF">QYB97_03990</name>
</gene>
<reference evidence="2" key="1">
    <citation type="submission" date="2023-07" db="EMBL/GenBank/DDBJ databases">
        <title>Fictibacillus sp. isolated from freshwater pond.</title>
        <authorList>
            <person name="Kirdat K."/>
            <person name="Bhat A."/>
            <person name="Mourya A."/>
            <person name="Yadav A."/>
        </authorList>
    </citation>
    <scope>NUCLEOTIDE SEQUENCE</scope>
    <source>
        <strain evidence="2">NE201</strain>
    </source>
</reference>
<evidence type="ECO:0000259" key="1">
    <source>
        <dbReference type="Pfam" id="PF13524"/>
    </source>
</evidence>
<dbReference type="EMBL" id="JAUHTR010000001">
    <property type="protein sequence ID" value="MDN4523617.1"/>
    <property type="molecule type" value="Genomic_DNA"/>
</dbReference>
<evidence type="ECO:0000313" key="2">
    <source>
        <dbReference type="EMBL" id="MDN4523617.1"/>
    </source>
</evidence>
<dbReference type="EC" id="2.4.-.-" evidence="2"/>
<dbReference type="RefSeq" id="WP_301164635.1">
    <property type="nucleotide sequence ID" value="NZ_JAUHTR010000001.1"/>
</dbReference>
<accession>A0ABT8HS68</accession>
<comment type="caution">
    <text evidence="2">The sequence shown here is derived from an EMBL/GenBank/DDBJ whole genome shotgun (WGS) entry which is preliminary data.</text>
</comment>
<dbReference type="SUPFAM" id="SSF53756">
    <property type="entry name" value="UDP-Glycosyltransferase/glycogen phosphorylase"/>
    <property type="match status" value="1"/>
</dbReference>
<name>A0ABT8HS68_9BACL</name>
<dbReference type="GO" id="GO:0016757">
    <property type="term" value="F:glycosyltransferase activity"/>
    <property type="evidence" value="ECO:0007669"/>
    <property type="project" value="UniProtKB-KW"/>
</dbReference>
<proteinExistence type="predicted"/>
<protein>
    <submittedName>
        <fullName evidence="2">Glycosyltransferase</fullName>
        <ecNumber evidence="2">2.4.-.-</ecNumber>
    </submittedName>
</protein>
<organism evidence="2 3">
    <name type="scientific">Fictibacillus fluitans</name>
    <dbReference type="NCBI Taxonomy" id="3058422"/>
    <lineage>
        <taxon>Bacteria</taxon>
        <taxon>Bacillati</taxon>
        <taxon>Bacillota</taxon>
        <taxon>Bacilli</taxon>
        <taxon>Bacillales</taxon>
        <taxon>Fictibacillaceae</taxon>
        <taxon>Fictibacillus</taxon>
    </lineage>
</organism>
<dbReference type="InterPro" id="IPR055259">
    <property type="entry name" value="YkvP/CgeB_Glyco_trans-like"/>
</dbReference>
<sequence length="340" mass="39742">MKILYITSGFPGIYDYFDHWIVNACKVNNVHCKLFNLYEGLPRLKFVFQRFQPDLVLTMTGFVLSKEMTDWLGKRHVPLAVWMTEDPYYMDLTLPIIERYDFIFTIDTAAQKVYEQNGHKLVFPLPLGTEPSVFKAATEQDAVQERDICLVGFPYPDRIELIKYLLDNTDYTITVVGGRWRDDLSQHNENTKLTIIDWSTPLEVAEYYRQSKIILNTNRPHNYSENKNSIGVINQSVNNRTFDIAATCGFQLLSYKKGISDIFTDEEIVTFESKEDLLEKIRYYMEDETKRKAMACKAQEKVLKNHTFSNRIQQLVKITRYTPVARFSQSLFDQSSLFTK</sequence>
<evidence type="ECO:0000313" key="3">
    <source>
        <dbReference type="Proteomes" id="UP001172721"/>
    </source>
</evidence>
<dbReference type="Proteomes" id="UP001172721">
    <property type="component" value="Unassembled WGS sequence"/>
</dbReference>
<dbReference type="Gene3D" id="3.40.50.2000">
    <property type="entry name" value="Glycogen Phosphorylase B"/>
    <property type="match status" value="1"/>
</dbReference>
<keyword evidence="3" id="KW-1185">Reference proteome</keyword>